<evidence type="ECO:0000313" key="3">
    <source>
        <dbReference type="Proteomes" id="UP000029516"/>
    </source>
</evidence>
<proteinExistence type="predicted"/>
<name>A0AAN0S6H1_9ENTR</name>
<accession>A0AAN0S6H1</accession>
<keyword evidence="1" id="KW-0472">Membrane</keyword>
<dbReference type="AlphaFoldDB" id="A0AAN0S6H1"/>
<reference evidence="2 3" key="1">
    <citation type="submission" date="2014-09" db="EMBL/GenBank/DDBJ databases">
        <authorList>
            <person name="Chan K.-G."/>
        </authorList>
    </citation>
    <scope>NUCLEOTIDE SEQUENCE [LARGE SCALE GENOMIC DNA]</scope>
    <source>
        <strain evidence="2 3">M006</strain>
    </source>
</reference>
<dbReference type="KEGG" id="cem:LH23_17965"/>
<feature type="transmembrane region" description="Helical" evidence="1">
    <location>
        <begin position="75"/>
        <end position="98"/>
    </location>
</feature>
<protein>
    <submittedName>
        <fullName evidence="2">Uncharacterized protein</fullName>
    </submittedName>
</protein>
<dbReference type="EMBL" id="CP009458">
    <property type="protein sequence ID" value="AIR62473.1"/>
    <property type="molecule type" value="Genomic_DNA"/>
</dbReference>
<dbReference type="Proteomes" id="UP000029516">
    <property type="component" value="Chromosome"/>
</dbReference>
<evidence type="ECO:0000313" key="2">
    <source>
        <dbReference type="EMBL" id="AIR62473.1"/>
    </source>
</evidence>
<keyword evidence="1" id="KW-1133">Transmembrane helix</keyword>
<organism evidence="2 3">
    <name type="scientific">Cedecea neteri</name>
    <dbReference type="NCBI Taxonomy" id="158822"/>
    <lineage>
        <taxon>Bacteria</taxon>
        <taxon>Pseudomonadati</taxon>
        <taxon>Pseudomonadota</taxon>
        <taxon>Gammaproteobacteria</taxon>
        <taxon>Enterobacterales</taxon>
        <taxon>Enterobacteriaceae</taxon>
        <taxon>Cedecea</taxon>
    </lineage>
</organism>
<evidence type="ECO:0000256" key="1">
    <source>
        <dbReference type="SAM" id="Phobius"/>
    </source>
</evidence>
<keyword evidence="1" id="KW-0812">Transmembrane</keyword>
<gene>
    <name evidence="2" type="ORF">LH23_17965</name>
</gene>
<sequence length="933" mass="106725">MLLDNAGDVMKRVEKRRDFLWLNENVILTFVLYLMIIIAGIFGVFYSDSFGPLFKYLLITPSYLNSTSLNWTTGVWVGVLGIHGTIAALSITFMGMFVSQVSSYSEPGFEDICKSLLLRKSHFLIFSLNSVFSLLSGIVLVAFGGGMIAYVISIIVSLCFIFSYGLMYLKLYNVTENPAIINDYLFMELNSAGENHYSFIVNSQGLIRRFNECCEGLSHIDYGWNSNFLLREQRTLNVFNESEQLVLSGFCPLCLRLINDEIKNGTDGGDVKLLLNLSFNLSVSYSSFNIDFENGSVVKDELIYKIEKMLGSAFLTKDTTPDEIVIYRNYEQAVIKNIRTSLLKGSEWGIDFGVKALFALTDKNDFLRTISGLDHSFSYTNKKNSVDYSIFAAFCEKVAFEAIIRNDVKKTSQAMKCIIDIGRFLYTNDYFHEFYILICRSLHEKIRYGFVDGDSSFFDLYVYTVCQNLLYKNYMSFGFNTEFLTKEFRYLQDPDDRESLSAIEIKMVQCVKDVVTLILIRLDYLRDKSLEDDNELVILFEYLRSWVNAEFFNELYYKEGTYDTLFVIPKKTDFDSGRTLREIPDYQASVASASDDTYKSIVSIITQSSFNKNNLNPIFIRDKKDFLEVTGLTTFQLQAISSYLRGEEFTGFLKVINHGDADDSNREAVAEYLDGIILEKNNIVAKFITSSDLDDELVGKYINEVSVSLKRRLDKILDTESLGLSNLVSGSTFNSFINKREVMKPIDGVHYSMNGGYYAERDVFNWIKSVLDKVKLKKKNIIEIETLKELPTEKIVTIHNKLKGEPGVYRYSKGVKMNDEKGFLGLESPGLYYMDFDNEFKFSRGHSLYDVLIEKISDDNVGLVSENGFWGTENPFLYAHLVVAINLDLIEEECYTFYFLSVDNCKKLTALHDHNARLTPDKETILNDSKNIS</sequence>
<feature type="transmembrane region" description="Helical" evidence="1">
    <location>
        <begin position="123"/>
        <end position="142"/>
    </location>
</feature>
<feature type="transmembrane region" description="Helical" evidence="1">
    <location>
        <begin position="148"/>
        <end position="169"/>
    </location>
</feature>
<feature type="transmembrane region" description="Helical" evidence="1">
    <location>
        <begin position="20"/>
        <end position="46"/>
    </location>
</feature>